<comment type="pathway">
    <text evidence="2">Amino-acid biosynthesis; L-isoleucine biosynthesis; L-isoleucine from 2-oxobutanoate: step 4/4.</text>
</comment>
<dbReference type="Proteomes" id="UP000293852">
    <property type="component" value="Unassembled WGS sequence"/>
</dbReference>
<feature type="modified residue" description="N6-(pyridoxal phosphate)lysine" evidence="14">
    <location>
        <position position="226"/>
    </location>
</feature>
<sequence>MTSTTEPTTAGLGAAGAGILSQDIEEIASLFSVSRTDAPTSDDERAAMLESPKFGTVFSDHMARVSWRRDEGWVHRRVEPYGPLRLDPATAVLHYGQEIFEGMKAYRHADGAVWTFRPEENAARLARSAHRLALPALPVDDFIAACAVLVRTDIDWVPSSPDSSLYLRPFMFASEPFLGVRPSNEVEFLVIASPSGAYFAGGVKPVSIWVDAEYHRTGPGGTGAAKCGGNYAASLLPQEEAAAKGFDQVCFLDGASNTYLEELGGMNVFLVMDDGSVHTPELTGSILEGVTRSSILRLAADHGRDVVERRIPLSDLVEGLGSGRVTEVFACGTAAVVTPVGRMAGETFDATVGDGQPGELTTTIRQELTDIQYGRAADRHGWMRRLA</sequence>
<dbReference type="InterPro" id="IPR005786">
    <property type="entry name" value="B_amino_transII"/>
</dbReference>
<dbReference type="Gene3D" id="3.30.470.10">
    <property type="match status" value="1"/>
</dbReference>
<evidence type="ECO:0000256" key="6">
    <source>
        <dbReference type="ARBA" id="ARBA00022576"/>
    </source>
</evidence>
<evidence type="ECO:0000256" key="10">
    <source>
        <dbReference type="ARBA" id="ARBA00023304"/>
    </source>
</evidence>
<dbReference type="InterPro" id="IPR036038">
    <property type="entry name" value="Aminotransferase-like"/>
</dbReference>
<evidence type="ECO:0000256" key="7">
    <source>
        <dbReference type="ARBA" id="ARBA00022605"/>
    </source>
</evidence>
<evidence type="ECO:0000256" key="9">
    <source>
        <dbReference type="ARBA" id="ARBA00022898"/>
    </source>
</evidence>
<dbReference type="SUPFAM" id="SSF56752">
    <property type="entry name" value="D-aminoacid aminotransferase-like PLP-dependent enzymes"/>
    <property type="match status" value="1"/>
</dbReference>
<comment type="pathway">
    <text evidence="3">Amino-acid biosynthesis; L-valine biosynthesis; L-valine from pyruvate: step 4/4.</text>
</comment>
<evidence type="ECO:0000256" key="13">
    <source>
        <dbReference type="ARBA" id="ARBA00049229"/>
    </source>
</evidence>
<comment type="pathway">
    <text evidence="4">Amino-acid biosynthesis; L-leucine biosynthesis; L-leucine from 3-methyl-2-oxobutanoate: step 4/4.</text>
</comment>
<dbReference type="AlphaFoldDB" id="A0A4Q7LY97"/>
<dbReference type="GO" id="GO:0009099">
    <property type="term" value="P:L-valine biosynthetic process"/>
    <property type="evidence" value="ECO:0007669"/>
    <property type="project" value="UniProtKB-UniPathway"/>
</dbReference>
<dbReference type="PANTHER" id="PTHR11825:SF44">
    <property type="entry name" value="BRANCHED-CHAIN-AMINO-ACID AMINOTRANSFERASE"/>
    <property type="match status" value="1"/>
</dbReference>
<keyword evidence="6 17" id="KW-0032">Aminotransferase</keyword>
<dbReference type="PIRSF" id="PIRSF006468">
    <property type="entry name" value="BCAT1"/>
    <property type="match status" value="1"/>
</dbReference>
<name>A0A4Q7LY97_9MICO</name>
<dbReference type="GO" id="GO:0009098">
    <property type="term" value="P:L-leucine biosynthetic process"/>
    <property type="evidence" value="ECO:0007669"/>
    <property type="project" value="UniProtKB-UniPathway"/>
</dbReference>
<comment type="similarity">
    <text evidence="5 15">Belongs to the class-IV pyridoxal-phosphate-dependent aminotransferase family.</text>
</comment>
<evidence type="ECO:0000256" key="2">
    <source>
        <dbReference type="ARBA" id="ARBA00004824"/>
    </source>
</evidence>
<reference evidence="18 19" key="1">
    <citation type="submission" date="2019-02" db="EMBL/GenBank/DDBJ databases">
        <title>Sequencing the genomes of 1000 actinobacteria strains.</title>
        <authorList>
            <person name="Klenk H.-P."/>
        </authorList>
    </citation>
    <scope>NUCLEOTIDE SEQUENCE [LARGE SCALE GENOMIC DNA]</scope>
    <source>
        <strain evidence="18 19">DSM 16932</strain>
    </source>
</reference>
<dbReference type="EC" id="2.6.1.42" evidence="17"/>
<dbReference type="OrthoDB" id="9804984at2"/>
<dbReference type="InterPro" id="IPR033939">
    <property type="entry name" value="BCAT_family"/>
</dbReference>
<evidence type="ECO:0000256" key="5">
    <source>
        <dbReference type="ARBA" id="ARBA00009320"/>
    </source>
</evidence>
<evidence type="ECO:0000256" key="12">
    <source>
        <dbReference type="ARBA" id="ARBA00048798"/>
    </source>
</evidence>
<evidence type="ECO:0000256" key="8">
    <source>
        <dbReference type="ARBA" id="ARBA00022679"/>
    </source>
</evidence>
<dbReference type="NCBIfam" id="TIGR01123">
    <property type="entry name" value="ilvE_II"/>
    <property type="match status" value="1"/>
</dbReference>
<dbReference type="InterPro" id="IPR043131">
    <property type="entry name" value="BCAT-like_N"/>
</dbReference>
<evidence type="ECO:0000256" key="14">
    <source>
        <dbReference type="PIRSR" id="PIRSR006468-1"/>
    </source>
</evidence>
<dbReference type="CDD" id="cd01557">
    <property type="entry name" value="BCAT_beta_family"/>
    <property type="match status" value="1"/>
</dbReference>
<accession>A0A4Q7LY97</accession>
<dbReference type="InterPro" id="IPR018300">
    <property type="entry name" value="Aminotrans_IV_CS"/>
</dbReference>
<comment type="catalytic activity">
    <reaction evidence="11 17">
        <text>L-valine + 2-oxoglutarate = 3-methyl-2-oxobutanoate + L-glutamate</text>
        <dbReference type="Rhea" id="RHEA:24813"/>
        <dbReference type="ChEBI" id="CHEBI:11851"/>
        <dbReference type="ChEBI" id="CHEBI:16810"/>
        <dbReference type="ChEBI" id="CHEBI:29985"/>
        <dbReference type="ChEBI" id="CHEBI:57762"/>
        <dbReference type="EC" id="2.6.1.42"/>
    </reaction>
</comment>
<dbReference type="UniPathway" id="UPA00048">
    <property type="reaction ID" value="UER00073"/>
</dbReference>
<dbReference type="GO" id="GO:0052656">
    <property type="term" value="F:L-isoleucine-2-oxoglutarate transaminase activity"/>
    <property type="evidence" value="ECO:0007669"/>
    <property type="project" value="RHEA"/>
</dbReference>
<dbReference type="PANTHER" id="PTHR11825">
    <property type="entry name" value="SUBGROUP IIII AMINOTRANSFERASE"/>
    <property type="match status" value="1"/>
</dbReference>
<comment type="cofactor">
    <cofactor evidence="1 16">
        <name>pyridoxal 5'-phosphate</name>
        <dbReference type="ChEBI" id="CHEBI:597326"/>
    </cofactor>
</comment>
<keyword evidence="19" id="KW-1185">Reference proteome</keyword>
<protein>
    <recommendedName>
        <fullName evidence="17">Branched-chain-amino-acid aminotransferase</fullName>
        <ecNumber evidence="17">2.6.1.42</ecNumber>
    </recommendedName>
</protein>
<proteinExistence type="inferred from homology"/>
<dbReference type="GO" id="GO:0009097">
    <property type="term" value="P:isoleucine biosynthetic process"/>
    <property type="evidence" value="ECO:0007669"/>
    <property type="project" value="UniProtKB-UniPathway"/>
</dbReference>
<gene>
    <name evidence="18" type="ORF">EV386_0412</name>
</gene>
<evidence type="ECO:0000256" key="16">
    <source>
        <dbReference type="RuleBase" id="RU004516"/>
    </source>
</evidence>
<evidence type="ECO:0000256" key="17">
    <source>
        <dbReference type="RuleBase" id="RU004517"/>
    </source>
</evidence>
<keyword evidence="9 16" id="KW-0663">Pyridoxal phosphate</keyword>
<comment type="catalytic activity">
    <reaction evidence="13 17">
        <text>L-leucine + 2-oxoglutarate = 4-methyl-2-oxopentanoate + L-glutamate</text>
        <dbReference type="Rhea" id="RHEA:18321"/>
        <dbReference type="ChEBI" id="CHEBI:16810"/>
        <dbReference type="ChEBI" id="CHEBI:17865"/>
        <dbReference type="ChEBI" id="CHEBI:29985"/>
        <dbReference type="ChEBI" id="CHEBI:57427"/>
        <dbReference type="EC" id="2.6.1.42"/>
    </reaction>
</comment>
<dbReference type="RefSeq" id="WP_130411857.1">
    <property type="nucleotide sequence ID" value="NZ_SGWX01000001.1"/>
</dbReference>
<evidence type="ECO:0000256" key="11">
    <source>
        <dbReference type="ARBA" id="ARBA00048212"/>
    </source>
</evidence>
<keyword evidence="10 17" id="KW-0100">Branched-chain amino acid biosynthesis</keyword>
<comment type="caution">
    <text evidence="18">The sequence shown here is derived from an EMBL/GenBank/DDBJ whole genome shotgun (WGS) entry which is preliminary data.</text>
</comment>
<dbReference type="UniPathway" id="UPA00049">
    <property type="reaction ID" value="UER00062"/>
</dbReference>
<dbReference type="Gene3D" id="3.20.10.10">
    <property type="entry name" value="D-amino Acid Aminotransferase, subunit A, domain 2"/>
    <property type="match status" value="1"/>
</dbReference>
<evidence type="ECO:0000256" key="1">
    <source>
        <dbReference type="ARBA" id="ARBA00001933"/>
    </source>
</evidence>
<evidence type="ECO:0000256" key="15">
    <source>
        <dbReference type="RuleBase" id="RU004106"/>
    </source>
</evidence>
<dbReference type="NCBIfam" id="NF009897">
    <property type="entry name" value="PRK13357.1"/>
    <property type="match status" value="1"/>
</dbReference>
<evidence type="ECO:0000313" key="19">
    <source>
        <dbReference type="Proteomes" id="UP000293852"/>
    </source>
</evidence>
<dbReference type="PROSITE" id="PS00770">
    <property type="entry name" value="AA_TRANSFER_CLASS_4"/>
    <property type="match status" value="1"/>
</dbReference>
<comment type="catalytic activity">
    <reaction evidence="12 17">
        <text>L-isoleucine + 2-oxoglutarate = (S)-3-methyl-2-oxopentanoate + L-glutamate</text>
        <dbReference type="Rhea" id="RHEA:24801"/>
        <dbReference type="ChEBI" id="CHEBI:16810"/>
        <dbReference type="ChEBI" id="CHEBI:29985"/>
        <dbReference type="ChEBI" id="CHEBI:35146"/>
        <dbReference type="ChEBI" id="CHEBI:58045"/>
        <dbReference type="EC" id="2.6.1.42"/>
    </reaction>
</comment>
<keyword evidence="7 17" id="KW-0028">Amino-acid biosynthesis</keyword>
<dbReference type="GO" id="GO:0052655">
    <property type="term" value="F:L-valine-2-oxoglutarate transaminase activity"/>
    <property type="evidence" value="ECO:0007669"/>
    <property type="project" value="RHEA"/>
</dbReference>
<dbReference type="Pfam" id="PF01063">
    <property type="entry name" value="Aminotran_4"/>
    <property type="match status" value="1"/>
</dbReference>
<evidence type="ECO:0000256" key="3">
    <source>
        <dbReference type="ARBA" id="ARBA00004931"/>
    </source>
</evidence>
<dbReference type="UniPathway" id="UPA00047">
    <property type="reaction ID" value="UER00058"/>
</dbReference>
<evidence type="ECO:0000313" key="18">
    <source>
        <dbReference type="EMBL" id="RZS60166.1"/>
    </source>
</evidence>
<dbReference type="GO" id="GO:0052654">
    <property type="term" value="F:L-leucine-2-oxoglutarate transaminase activity"/>
    <property type="evidence" value="ECO:0007669"/>
    <property type="project" value="RHEA"/>
</dbReference>
<dbReference type="InterPro" id="IPR043132">
    <property type="entry name" value="BCAT-like_C"/>
</dbReference>
<organism evidence="18 19">
    <name type="scientific">Xylanimonas ulmi</name>
    <dbReference type="NCBI Taxonomy" id="228973"/>
    <lineage>
        <taxon>Bacteria</taxon>
        <taxon>Bacillati</taxon>
        <taxon>Actinomycetota</taxon>
        <taxon>Actinomycetes</taxon>
        <taxon>Micrococcales</taxon>
        <taxon>Promicromonosporaceae</taxon>
        <taxon>Xylanimonas</taxon>
    </lineage>
</organism>
<dbReference type="InterPro" id="IPR001544">
    <property type="entry name" value="Aminotrans_IV"/>
</dbReference>
<evidence type="ECO:0000256" key="4">
    <source>
        <dbReference type="ARBA" id="ARBA00005072"/>
    </source>
</evidence>
<keyword evidence="8 17" id="KW-0808">Transferase</keyword>
<dbReference type="EMBL" id="SGWX01000001">
    <property type="protein sequence ID" value="RZS60166.1"/>
    <property type="molecule type" value="Genomic_DNA"/>
</dbReference>